<dbReference type="InterPro" id="IPR002508">
    <property type="entry name" value="MurNAc-LAA_cat"/>
</dbReference>
<dbReference type="InterPro" id="IPR011990">
    <property type="entry name" value="TPR-like_helical_dom_sf"/>
</dbReference>
<evidence type="ECO:0000259" key="2">
    <source>
        <dbReference type="SMART" id="SM00646"/>
    </source>
</evidence>
<gene>
    <name evidence="3" type="ORF">METZ01_LOCUS99173</name>
</gene>
<feature type="domain" description="MurNAc-LAA" evidence="2">
    <location>
        <begin position="338"/>
        <end position="484"/>
    </location>
</feature>
<dbReference type="GO" id="GO:0030288">
    <property type="term" value="C:outer membrane-bounded periplasmic space"/>
    <property type="evidence" value="ECO:0007669"/>
    <property type="project" value="TreeGrafter"/>
</dbReference>
<name>A0A381W194_9ZZZZ</name>
<dbReference type="GO" id="GO:0008745">
    <property type="term" value="F:N-acetylmuramoyl-L-alanine amidase activity"/>
    <property type="evidence" value="ECO:0007669"/>
    <property type="project" value="InterPro"/>
</dbReference>
<dbReference type="PANTHER" id="PTHR30404">
    <property type="entry name" value="N-ACETYLMURAMOYL-L-ALANINE AMIDASE"/>
    <property type="match status" value="1"/>
</dbReference>
<dbReference type="CDD" id="cd02696">
    <property type="entry name" value="MurNAc-LAA"/>
    <property type="match status" value="1"/>
</dbReference>
<sequence length="497" mass="55617">MKKIVYFHTLPFFVFCLSCATINTQKAFQQASLKHERMVREPTNTSEFEWHLLIGEFERILDAEPNGEMADDTRWAIASCWMWLAQSEGESTGGSRLRAIDAFNQLISNHLDSKYIPEAYFWLGCCYRDIKDPNQAELKFRTVLDQYPSHQIIQDTQLELKRLATPKAMMLAKKTQFSLPTLQPKNEGLVVNPSLPDLSLTHPATRTLTTEPKVPKPKTEQTIVPIEKDLKLDPVVTPEVPPKDGNNTLKIESVNLVETPPEIIEDPSLVQQLGLNVRKIVIDPGHGSKDPGAVSSFGKEKSVVLSLSKILRDLLINKGYDVRMTRETDRFIPLQNRPEFANNQTADLFLSIHANANKNPKASGIETYYLALASDTSASETASRENIGASYSIQELDLLVSKILHESKSEESRRLAECVQSELIYATSSINRGVKHAPFVVLIGAKVPAILIEIGFLSNEIEAKKLITIEYQQKLATAIASGVEDYVTNVSRITKEN</sequence>
<dbReference type="SUPFAM" id="SSF53187">
    <property type="entry name" value="Zn-dependent exopeptidases"/>
    <property type="match status" value="1"/>
</dbReference>
<dbReference type="Pfam" id="PF13174">
    <property type="entry name" value="TPR_6"/>
    <property type="match status" value="1"/>
</dbReference>
<evidence type="ECO:0000313" key="3">
    <source>
        <dbReference type="EMBL" id="SVA46319.1"/>
    </source>
</evidence>
<evidence type="ECO:0000256" key="1">
    <source>
        <dbReference type="ARBA" id="ARBA00022801"/>
    </source>
</evidence>
<dbReference type="FunFam" id="3.40.630.40:FF:000005">
    <property type="entry name" value="N-acetylmuramoyl-L-alanine amidase (AmiA)"/>
    <property type="match status" value="1"/>
</dbReference>
<dbReference type="InterPro" id="IPR050695">
    <property type="entry name" value="N-acetylmuramoyl_amidase_3"/>
</dbReference>
<dbReference type="SUPFAM" id="SSF48452">
    <property type="entry name" value="TPR-like"/>
    <property type="match status" value="1"/>
</dbReference>
<accession>A0A381W194</accession>
<dbReference type="Gene3D" id="3.40.630.40">
    <property type="entry name" value="Zn-dependent exopeptidases"/>
    <property type="match status" value="1"/>
</dbReference>
<dbReference type="Gene3D" id="1.25.40.10">
    <property type="entry name" value="Tetratricopeptide repeat domain"/>
    <property type="match status" value="1"/>
</dbReference>
<keyword evidence="1" id="KW-0378">Hydrolase</keyword>
<dbReference type="Pfam" id="PF01520">
    <property type="entry name" value="Amidase_3"/>
    <property type="match status" value="1"/>
</dbReference>
<dbReference type="SMART" id="SM00646">
    <property type="entry name" value="Ami_3"/>
    <property type="match status" value="1"/>
</dbReference>
<dbReference type="PANTHER" id="PTHR30404:SF0">
    <property type="entry name" value="N-ACETYLMURAMOYL-L-ALANINE AMIDASE AMIC"/>
    <property type="match status" value="1"/>
</dbReference>
<organism evidence="3">
    <name type="scientific">marine metagenome</name>
    <dbReference type="NCBI Taxonomy" id="408172"/>
    <lineage>
        <taxon>unclassified sequences</taxon>
        <taxon>metagenomes</taxon>
        <taxon>ecological metagenomes</taxon>
    </lineage>
</organism>
<dbReference type="PROSITE" id="PS50005">
    <property type="entry name" value="TPR"/>
    <property type="match status" value="1"/>
</dbReference>
<dbReference type="AlphaFoldDB" id="A0A381W194"/>
<reference evidence="3" key="1">
    <citation type="submission" date="2018-05" db="EMBL/GenBank/DDBJ databases">
        <authorList>
            <person name="Lanie J.A."/>
            <person name="Ng W.-L."/>
            <person name="Kazmierczak K.M."/>
            <person name="Andrzejewski T.M."/>
            <person name="Davidsen T.M."/>
            <person name="Wayne K.J."/>
            <person name="Tettelin H."/>
            <person name="Glass J.I."/>
            <person name="Rusch D."/>
            <person name="Podicherti R."/>
            <person name="Tsui H.-C.T."/>
            <person name="Winkler M.E."/>
        </authorList>
    </citation>
    <scope>NUCLEOTIDE SEQUENCE</scope>
</reference>
<proteinExistence type="predicted"/>
<dbReference type="GO" id="GO:0009253">
    <property type="term" value="P:peptidoglycan catabolic process"/>
    <property type="evidence" value="ECO:0007669"/>
    <property type="project" value="InterPro"/>
</dbReference>
<dbReference type="EMBL" id="UINC01010413">
    <property type="protein sequence ID" value="SVA46319.1"/>
    <property type="molecule type" value="Genomic_DNA"/>
</dbReference>
<dbReference type="InterPro" id="IPR019734">
    <property type="entry name" value="TPR_rpt"/>
</dbReference>
<protein>
    <recommendedName>
        <fullName evidence="2">MurNAc-LAA domain-containing protein</fullName>
    </recommendedName>
</protein>